<feature type="domain" description="Peptidase S9 prolyl oligopeptidase catalytic" evidence="3">
    <location>
        <begin position="437"/>
        <end position="645"/>
    </location>
</feature>
<dbReference type="PANTHER" id="PTHR42776:SF27">
    <property type="entry name" value="DIPEPTIDYL PEPTIDASE FAMILY MEMBER 6"/>
    <property type="match status" value="1"/>
</dbReference>
<dbReference type="Gene3D" id="3.40.50.1820">
    <property type="entry name" value="alpha/beta hydrolase"/>
    <property type="match status" value="1"/>
</dbReference>
<evidence type="ECO:0000313" key="5">
    <source>
        <dbReference type="Proteomes" id="UP000824281"/>
    </source>
</evidence>
<dbReference type="InterPro" id="IPR001375">
    <property type="entry name" value="Peptidase_S9_cat"/>
</dbReference>
<dbReference type="InterPro" id="IPR029058">
    <property type="entry name" value="AB_hydrolase_fold"/>
</dbReference>
<dbReference type="SUPFAM" id="SSF53474">
    <property type="entry name" value="alpha/beta-Hydrolases"/>
    <property type="match status" value="1"/>
</dbReference>
<dbReference type="RefSeq" id="WP_221424929.1">
    <property type="nucleotide sequence ID" value="NZ_CP081295.1"/>
</dbReference>
<sequence length="649" mass="70867">MSILGRFFSFAISIALGIAGIGAAQAQTSSPPPLSAYGELPDVEDAAISPDGQNFALITTIGDERLILFVGPDMQLMRKMTLDDAKVRSIDWIGNDRILLVTSSTAEIWGFMNQDKMEAWTAHIVPATFDGELQTVFAGDKSLFNAVFGSFGTRRHGDQWKAYFGAWERNRRQVQGLLWSGRYLYEVDVATGKARRIANRANDDTWRDWVLSPNGAVAATIDVDRDSGSWTVSNGSAQTLAQGRDATGSAALVGLGYRGDTVIYQERADNGIIEWYEVPLGGGDAVPFLTGTGINRLFYEEGTGRLIGHRDTAGQLHFNDPAHQAAIDKVRTAFSRSYLEVMDWSADFGKILIRTSGNRDSGTWYIVDVATMQAAAIAFERGKIEKQHVGPISTFAYEAGDGMKLSGILTLPPGREAKDLPVVMLPHGGPHSHDVAAFNWWAQAYASRGYAVFQPNFRGSTNRDQPFMLAGYGEWGRKMQTDISDGLAALAAEGIVDPKRACIVGASYGGYAALAGVTVQKGLYRCAVAVAPVSDLHAIFEEGYEDVGRRKTDKTDLLRRFGPQSGWAAVSPRRLADRADAPILLIHGRDDTVVDYSHTSAMADKLKDSGKPYRVVELEGEDHWLSLSPTRMRMLQEAVAFVEQHNPAN</sequence>
<evidence type="ECO:0000313" key="4">
    <source>
        <dbReference type="EMBL" id="QZD89446.1"/>
    </source>
</evidence>
<keyword evidence="1" id="KW-0378">Hydrolase</keyword>
<dbReference type="EMBL" id="CP081295">
    <property type="protein sequence ID" value="QZD89446.1"/>
    <property type="molecule type" value="Genomic_DNA"/>
</dbReference>
<organism evidence="4 5">
    <name type="scientific">Qipengyuania aurantiaca</name>
    <dbReference type="NCBI Taxonomy" id="2867233"/>
    <lineage>
        <taxon>Bacteria</taxon>
        <taxon>Pseudomonadati</taxon>
        <taxon>Pseudomonadota</taxon>
        <taxon>Alphaproteobacteria</taxon>
        <taxon>Sphingomonadales</taxon>
        <taxon>Erythrobacteraceae</taxon>
        <taxon>Qipengyuania</taxon>
    </lineage>
</organism>
<keyword evidence="2" id="KW-0732">Signal</keyword>
<evidence type="ECO:0000259" key="3">
    <source>
        <dbReference type="Pfam" id="PF00326"/>
    </source>
</evidence>
<keyword evidence="5" id="KW-1185">Reference proteome</keyword>
<accession>A0ABX8ZL27</accession>
<evidence type="ECO:0000256" key="2">
    <source>
        <dbReference type="SAM" id="SignalP"/>
    </source>
</evidence>
<dbReference type="PANTHER" id="PTHR42776">
    <property type="entry name" value="SERINE PEPTIDASE S9 FAMILY MEMBER"/>
    <property type="match status" value="1"/>
</dbReference>
<protein>
    <submittedName>
        <fullName evidence="4">Prolyl oligopeptidase family serine peptidase</fullName>
    </submittedName>
</protein>
<name>A0ABX8ZL27_9SPHN</name>
<dbReference type="Proteomes" id="UP000824281">
    <property type="component" value="Chromosome"/>
</dbReference>
<evidence type="ECO:0000256" key="1">
    <source>
        <dbReference type="ARBA" id="ARBA00022801"/>
    </source>
</evidence>
<feature type="chain" id="PRO_5046956582" evidence="2">
    <location>
        <begin position="27"/>
        <end position="649"/>
    </location>
</feature>
<proteinExistence type="predicted"/>
<dbReference type="Pfam" id="PF00326">
    <property type="entry name" value="Peptidase_S9"/>
    <property type="match status" value="1"/>
</dbReference>
<feature type="signal peptide" evidence="2">
    <location>
        <begin position="1"/>
        <end position="26"/>
    </location>
</feature>
<dbReference type="SUPFAM" id="SSF82171">
    <property type="entry name" value="DPP6 N-terminal domain-like"/>
    <property type="match status" value="1"/>
</dbReference>
<reference evidence="4 5" key="1">
    <citation type="submission" date="2021-08" db="EMBL/GenBank/DDBJ databases">
        <title>Comparative Genomics Analysis of the Genus Qipengyuania Reveals Extensive Genetic Diversity and Metabolic Versatility, Including the Description of Fifteen Novel Species.</title>
        <authorList>
            <person name="Liu Y."/>
        </authorList>
    </citation>
    <scope>NUCLEOTIDE SEQUENCE [LARGE SCALE GENOMIC DNA]</scope>
    <source>
        <strain evidence="4 5">1NDH13</strain>
    </source>
</reference>
<gene>
    <name evidence="4" type="ORF">K3148_11585</name>
</gene>